<evidence type="ECO:0000313" key="1">
    <source>
        <dbReference type="EMBL" id="XCJ70380.1"/>
    </source>
</evidence>
<evidence type="ECO:0008006" key="2">
    <source>
        <dbReference type="Google" id="ProtNLM"/>
    </source>
</evidence>
<accession>A0AAU8IQ25</accession>
<organism evidence="1">
    <name type="scientific">Streptomyces tabacisoli</name>
    <dbReference type="NCBI Taxonomy" id="3156398"/>
    <lineage>
        <taxon>Bacteria</taxon>
        <taxon>Bacillati</taxon>
        <taxon>Actinomycetota</taxon>
        <taxon>Actinomycetes</taxon>
        <taxon>Kitasatosporales</taxon>
        <taxon>Streptomycetaceae</taxon>
        <taxon>Streptomyces</taxon>
    </lineage>
</organism>
<dbReference type="AlphaFoldDB" id="A0AAU8IQ25"/>
<proteinExistence type="predicted"/>
<dbReference type="RefSeq" id="WP_353942029.1">
    <property type="nucleotide sequence ID" value="NZ_CP159534.1"/>
</dbReference>
<sequence>MPLLRALIRTARMIRHTASLAEGLPPDDDILLDAPDARLATALAAAGHTEYGPAAKLLAHTREAAEWENRDRYVQRLAAFAAARPEWFTAWQSAAPHDPDLLLVKAEVAVARAFGSPARAELLRDVTPLILAAADADRSDPVPWRLALDHARGANAPHTVFEELWAQAVRRSTHHYGCHVAALQYLSAAWYGSHAECFDFAERAAEDALPGSLLQALPARAAFAYLTDQSPRGIPRARLDAAADLAVGLSATYDGADPWPAEVRNLLACVLIQLERWQDALDQLRLIGPYATSFPWDRLSDDPLGEFLHLRDGVRLEVAAALPLLGGERTSGDHYS</sequence>
<reference evidence="1" key="1">
    <citation type="submission" date="2024-06" db="EMBL/GenBank/DDBJ databases">
        <title>Streptomyces sp. strain HUAS MG91 genome sequences.</title>
        <authorList>
            <person name="Mo P."/>
        </authorList>
    </citation>
    <scope>NUCLEOTIDE SEQUENCE</scope>
    <source>
        <strain evidence="1">HUAS MG91</strain>
    </source>
</reference>
<gene>
    <name evidence="1" type="ORF">ABII15_10540</name>
</gene>
<protein>
    <recommendedName>
        <fullName evidence="2">DUF4034 domain-containing protein</fullName>
    </recommendedName>
</protein>
<name>A0AAU8IQ25_9ACTN</name>
<dbReference type="KEGG" id="stac:ABII15_10540"/>
<dbReference type="EMBL" id="CP159534">
    <property type="protein sequence ID" value="XCJ70380.1"/>
    <property type="molecule type" value="Genomic_DNA"/>
</dbReference>